<sequence length="74" mass="7912">MSPALARAARALLGMTQSELAQAAGLGLSTIVDFEKERRLVSDESVRAIKDALEEAGIEFICEDGGAHGLKRRN</sequence>
<dbReference type="Gene3D" id="1.10.260.40">
    <property type="entry name" value="lambda repressor-like DNA-binding domains"/>
    <property type="match status" value="1"/>
</dbReference>
<name>A0A2U8W4X2_9HYPH</name>
<proteinExistence type="predicted"/>
<organism evidence="2 3">
    <name type="scientific">Methylobacterium durans</name>
    <dbReference type="NCBI Taxonomy" id="2202825"/>
    <lineage>
        <taxon>Bacteria</taxon>
        <taxon>Pseudomonadati</taxon>
        <taxon>Pseudomonadota</taxon>
        <taxon>Alphaproteobacteria</taxon>
        <taxon>Hyphomicrobiales</taxon>
        <taxon>Methylobacteriaceae</taxon>
        <taxon>Methylobacterium</taxon>
    </lineage>
</organism>
<dbReference type="SMART" id="SM00530">
    <property type="entry name" value="HTH_XRE"/>
    <property type="match status" value="1"/>
</dbReference>
<dbReference type="AlphaFoldDB" id="A0A2U8W4X2"/>
<dbReference type="CDD" id="cd00093">
    <property type="entry name" value="HTH_XRE"/>
    <property type="match status" value="1"/>
</dbReference>
<dbReference type="InterPro" id="IPR010982">
    <property type="entry name" value="Lambda_DNA-bd_dom_sf"/>
</dbReference>
<dbReference type="KEGG" id="mets:DK389_12250"/>
<accession>A0A2U8W4X2</accession>
<dbReference type="Proteomes" id="UP000245926">
    <property type="component" value="Chromosome"/>
</dbReference>
<dbReference type="OrthoDB" id="3782725at2"/>
<evidence type="ECO:0000259" key="1">
    <source>
        <dbReference type="PROSITE" id="PS50943"/>
    </source>
</evidence>
<dbReference type="SUPFAM" id="SSF47413">
    <property type="entry name" value="lambda repressor-like DNA-binding domains"/>
    <property type="match status" value="1"/>
</dbReference>
<gene>
    <name evidence="2" type="ORF">DK389_12250</name>
</gene>
<reference evidence="3" key="1">
    <citation type="submission" date="2018-05" db="EMBL/GenBank/DDBJ databases">
        <title>Complete Genome Sequence of Methylobacterium sp. 17SD2-17.</title>
        <authorList>
            <person name="Srinivasan S."/>
        </authorList>
    </citation>
    <scope>NUCLEOTIDE SEQUENCE [LARGE SCALE GENOMIC DNA]</scope>
    <source>
        <strain evidence="3">17SD2-17</strain>
    </source>
</reference>
<dbReference type="RefSeq" id="WP_109889908.1">
    <property type="nucleotide sequence ID" value="NZ_CP029550.1"/>
</dbReference>
<dbReference type="Pfam" id="PF01381">
    <property type="entry name" value="HTH_3"/>
    <property type="match status" value="1"/>
</dbReference>
<protein>
    <submittedName>
        <fullName evidence="2">XRE family transcriptional regulator</fullName>
    </submittedName>
</protein>
<dbReference type="PROSITE" id="PS50943">
    <property type="entry name" value="HTH_CROC1"/>
    <property type="match status" value="1"/>
</dbReference>
<evidence type="ECO:0000313" key="2">
    <source>
        <dbReference type="EMBL" id="AWN41154.1"/>
    </source>
</evidence>
<dbReference type="EMBL" id="CP029550">
    <property type="protein sequence ID" value="AWN41154.1"/>
    <property type="molecule type" value="Genomic_DNA"/>
</dbReference>
<evidence type="ECO:0000313" key="3">
    <source>
        <dbReference type="Proteomes" id="UP000245926"/>
    </source>
</evidence>
<keyword evidence="3" id="KW-1185">Reference proteome</keyword>
<dbReference type="InterPro" id="IPR001387">
    <property type="entry name" value="Cro/C1-type_HTH"/>
</dbReference>
<feature type="domain" description="HTH cro/C1-type" evidence="1">
    <location>
        <begin position="7"/>
        <end position="60"/>
    </location>
</feature>
<dbReference type="GO" id="GO:0003677">
    <property type="term" value="F:DNA binding"/>
    <property type="evidence" value="ECO:0007669"/>
    <property type="project" value="InterPro"/>
</dbReference>